<dbReference type="InterPro" id="IPR016032">
    <property type="entry name" value="Sig_transdc_resp-reg_C-effctor"/>
</dbReference>
<dbReference type="RefSeq" id="WP_017493525.1">
    <property type="nucleotide sequence ID" value="NZ_CAUQAZ010000092.1"/>
</dbReference>
<dbReference type="EMBL" id="MRWE01000012">
    <property type="protein sequence ID" value="ORJ25789.1"/>
    <property type="molecule type" value="Genomic_DNA"/>
</dbReference>
<name>A0A1X0WGA4_9GAMM</name>
<protein>
    <submittedName>
        <fullName evidence="3">Helix-turn-helix transcriptional regulator</fullName>
    </submittedName>
</protein>
<proteinExistence type="predicted"/>
<keyword evidence="4" id="KW-1185">Reference proteome</keyword>
<reference evidence="3 4" key="1">
    <citation type="journal article" date="2017" name="Int. J. Syst. Evol. Microbiol.">
        <title>Rouxiella badensis sp. nov. and Rouxiella silvae sp. nov. isolated from peat bog soil in Germany and emendation of the genus description.</title>
        <authorList>
            <person name="Le Fleche-Mateos A."/>
            <person name="Kugler J.H."/>
            <person name="Hansen S.H."/>
            <person name="Syldatk C."/>
            <person name="Hausmann R."/>
            <person name="Lomprez F."/>
            <person name="Vandenbogaert M."/>
            <person name="Manuguerra J.C."/>
            <person name="Grimont P.A."/>
        </authorList>
    </citation>
    <scope>NUCLEOTIDE SEQUENCE [LARGE SCALE GENOMIC DNA]</scope>
    <source>
        <strain evidence="3 4">DSM 100043</strain>
    </source>
</reference>
<dbReference type="AlphaFoldDB" id="A0A1X0WGA4"/>
<feature type="domain" description="HTH luxR-type" evidence="2">
    <location>
        <begin position="127"/>
        <end position="192"/>
    </location>
</feature>
<evidence type="ECO:0000313" key="4">
    <source>
        <dbReference type="Proteomes" id="UP000192536"/>
    </source>
</evidence>
<dbReference type="Gene3D" id="1.10.10.10">
    <property type="entry name" value="Winged helix-like DNA-binding domain superfamily/Winged helix DNA-binding domain"/>
    <property type="match status" value="1"/>
</dbReference>
<keyword evidence="1" id="KW-0238">DNA-binding</keyword>
<evidence type="ECO:0000256" key="1">
    <source>
        <dbReference type="ARBA" id="ARBA00023125"/>
    </source>
</evidence>
<dbReference type="Pfam" id="PF00196">
    <property type="entry name" value="GerE"/>
    <property type="match status" value="1"/>
</dbReference>
<dbReference type="GeneID" id="93566738"/>
<evidence type="ECO:0000259" key="2">
    <source>
        <dbReference type="PROSITE" id="PS50043"/>
    </source>
</evidence>
<sequence length="219" mass="25482">MKILIIEPCGFMRLGMLSVLADHKDINVTGVENIEEGLIQAEKIKPNIILVNMTSHCHCTETDSVVSNFLRLRVTSKIYCYLDANYPDHDEPIMIAENFLILRKHQVNAILNKIISHTLSKTPATLCTQPFSIFSDQEVLVIGDWMAEMPNYRIARKLNISDRTVYVHKRHITQKIKVRNRLEFCFVYNLIKYFHWPMNPLALRPLSRKIKADIMTLMR</sequence>
<evidence type="ECO:0000313" key="3">
    <source>
        <dbReference type="EMBL" id="ORJ25789.1"/>
    </source>
</evidence>
<gene>
    <name evidence="3" type="ORF">BS640_09040</name>
</gene>
<organism evidence="3 4">
    <name type="scientific">Rouxiella badensis</name>
    <dbReference type="NCBI Taxonomy" id="1646377"/>
    <lineage>
        <taxon>Bacteria</taxon>
        <taxon>Pseudomonadati</taxon>
        <taxon>Pseudomonadota</taxon>
        <taxon>Gammaproteobacteria</taxon>
        <taxon>Enterobacterales</taxon>
        <taxon>Yersiniaceae</taxon>
        <taxon>Rouxiella</taxon>
    </lineage>
</organism>
<dbReference type="GO" id="GO:0006355">
    <property type="term" value="P:regulation of DNA-templated transcription"/>
    <property type="evidence" value="ECO:0007669"/>
    <property type="project" value="InterPro"/>
</dbReference>
<accession>A0A1X0WGA4</accession>
<dbReference type="GO" id="GO:0003677">
    <property type="term" value="F:DNA binding"/>
    <property type="evidence" value="ECO:0007669"/>
    <property type="project" value="UniProtKB-KW"/>
</dbReference>
<dbReference type="SUPFAM" id="SSF46894">
    <property type="entry name" value="C-terminal effector domain of the bipartite response regulators"/>
    <property type="match status" value="1"/>
</dbReference>
<dbReference type="CDD" id="cd06170">
    <property type="entry name" value="LuxR_C_like"/>
    <property type="match status" value="1"/>
</dbReference>
<dbReference type="InterPro" id="IPR036388">
    <property type="entry name" value="WH-like_DNA-bd_sf"/>
</dbReference>
<dbReference type="InterPro" id="IPR000792">
    <property type="entry name" value="Tscrpt_reg_LuxR_C"/>
</dbReference>
<dbReference type="Proteomes" id="UP000192536">
    <property type="component" value="Unassembled WGS sequence"/>
</dbReference>
<dbReference type="PROSITE" id="PS50043">
    <property type="entry name" value="HTH_LUXR_2"/>
    <property type="match status" value="1"/>
</dbReference>
<dbReference type="STRING" id="1646377.BS640_09040"/>
<comment type="caution">
    <text evidence="3">The sequence shown here is derived from an EMBL/GenBank/DDBJ whole genome shotgun (WGS) entry which is preliminary data.</text>
</comment>
<dbReference type="SMART" id="SM00421">
    <property type="entry name" value="HTH_LUXR"/>
    <property type="match status" value="1"/>
</dbReference>